<dbReference type="RefSeq" id="WP_382360294.1">
    <property type="nucleotide sequence ID" value="NZ_JBHLWV010000006.1"/>
</dbReference>
<evidence type="ECO:0000259" key="2">
    <source>
        <dbReference type="Pfam" id="PF13614"/>
    </source>
</evidence>
<accession>A0ABV6H4K1</accession>
<feature type="region of interest" description="Disordered" evidence="1">
    <location>
        <begin position="123"/>
        <end position="179"/>
    </location>
</feature>
<evidence type="ECO:0000313" key="4">
    <source>
        <dbReference type="Proteomes" id="UP001589783"/>
    </source>
</evidence>
<feature type="domain" description="AAA" evidence="2">
    <location>
        <begin position="213"/>
        <end position="370"/>
    </location>
</feature>
<dbReference type="Proteomes" id="UP001589783">
    <property type="component" value="Unassembled WGS sequence"/>
</dbReference>
<dbReference type="PANTHER" id="PTHR43384">
    <property type="entry name" value="SEPTUM SITE-DETERMINING PROTEIN MIND HOMOLOG, CHLOROPLASTIC-RELATED"/>
    <property type="match status" value="1"/>
</dbReference>
<dbReference type="EMBL" id="JBHLWV010000006">
    <property type="protein sequence ID" value="MFC0313676.1"/>
    <property type="molecule type" value="Genomic_DNA"/>
</dbReference>
<proteinExistence type="predicted"/>
<dbReference type="PANTHER" id="PTHR43384:SF14">
    <property type="entry name" value="ESX-1 SECRETION-ASSOCIATED PROTEIN ESPI"/>
    <property type="match status" value="1"/>
</dbReference>
<dbReference type="Gene3D" id="3.40.50.300">
    <property type="entry name" value="P-loop containing nucleotide triphosphate hydrolases"/>
    <property type="match status" value="1"/>
</dbReference>
<gene>
    <name evidence="3" type="ORF">ACFFJD_02255</name>
</gene>
<evidence type="ECO:0000256" key="1">
    <source>
        <dbReference type="SAM" id="MobiDB-lite"/>
    </source>
</evidence>
<protein>
    <submittedName>
        <fullName evidence="3">MinD/ParA family protein</fullName>
    </submittedName>
</protein>
<keyword evidence="4" id="KW-1185">Reference proteome</keyword>
<sequence>MTDLDPWLMTDEDVSRMYVSATEPTTPAPEQLQDSVAGSDEFNDADAGFGFVGPGAGRELPTFAAQDLGPEQSTPVPVSGFPVGSVPNAAGQGTPSEEAWTREPPMAAPPVVPDVAVHTAPVSTPSVAPVSSPPVVAPSVSRRSPAPAPAPRPAGTVSTARTSTPPPTSDTMTKDPEKGLQGALRRVGRRMEKSLPPEQLLMHLKKPLQRPSIVAVVNHGDGSGKTTMTAAMGQQMATHRRDRVIAVDAVAAVGGLSHRLPVNNSSTIQTMLDNIDSVRKWSDARQHTSQGRTGLELLASGTSIADESLLTADGYRKVISALTANDSYNLILVDSAAGVCGPLADAVLDSADVIVVPMSGMDGVTGGVATMNRLMYLADKYPSRRTHFLNLISTAVVVINHVSARSIMKDQEVAATFRDRIGVREVVSVPHDRALTDGAAFDITTMSKATSHAFLQLSAEIITSLRRGAA</sequence>
<name>A0ABV6H4K1_9ACTN</name>
<dbReference type="SUPFAM" id="SSF52540">
    <property type="entry name" value="P-loop containing nucleoside triphosphate hydrolases"/>
    <property type="match status" value="1"/>
</dbReference>
<dbReference type="InterPro" id="IPR050625">
    <property type="entry name" value="ParA/MinD_ATPase"/>
</dbReference>
<feature type="compositionally biased region" description="Low complexity" evidence="1">
    <location>
        <begin position="153"/>
        <end position="163"/>
    </location>
</feature>
<reference evidence="3 4" key="1">
    <citation type="submission" date="2024-09" db="EMBL/GenBank/DDBJ databases">
        <authorList>
            <person name="Sun Q."/>
            <person name="Mori K."/>
        </authorList>
    </citation>
    <scope>NUCLEOTIDE SEQUENCE [LARGE SCALE GENOMIC DNA]</scope>
    <source>
        <strain evidence="3 4">CCM 7957</strain>
    </source>
</reference>
<dbReference type="InterPro" id="IPR027417">
    <property type="entry name" value="P-loop_NTPase"/>
</dbReference>
<dbReference type="Pfam" id="PF13614">
    <property type="entry name" value="AAA_31"/>
    <property type="match status" value="1"/>
</dbReference>
<feature type="compositionally biased region" description="Low complexity" evidence="1">
    <location>
        <begin position="75"/>
        <end position="87"/>
    </location>
</feature>
<dbReference type="InterPro" id="IPR025669">
    <property type="entry name" value="AAA_dom"/>
</dbReference>
<comment type="caution">
    <text evidence="3">The sequence shown here is derived from an EMBL/GenBank/DDBJ whole genome shotgun (WGS) entry which is preliminary data.</text>
</comment>
<feature type="region of interest" description="Disordered" evidence="1">
    <location>
        <begin position="20"/>
        <end position="111"/>
    </location>
</feature>
<evidence type="ECO:0000313" key="3">
    <source>
        <dbReference type="EMBL" id="MFC0313676.1"/>
    </source>
</evidence>
<organism evidence="3 4">
    <name type="scientific">Gordonia phosphorivorans</name>
    <dbReference type="NCBI Taxonomy" id="1056982"/>
    <lineage>
        <taxon>Bacteria</taxon>
        <taxon>Bacillati</taxon>
        <taxon>Actinomycetota</taxon>
        <taxon>Actinomycetes</taxon>
        <taxon>Mycobacteriales</taxon>
        <taxon>Gordoniaceae</taxon>
        <taxon>Gordonia</taxon>
    </lineage>
</organism>